<keyword evidence="5 9" id="KW-0653">Protein transport</keyword>
<evidence type="ECO:0000256" key="8">
    <source>
        <dbReference type="ARBA" id="ARBA00023242"/>
    </source>
</evidence>
<feature type="compositionally biased region" description="Polar residues" evidence="10">
    <location>
        <begin position="14"/>
        <end position="23"/>
    </location>
</feature>
<keyword evidence="4 9" id="KW-0509">mRNA transport</keyword>
<feature type="compositionally biased region" description="Basic and acidic residues" evidence="10">
    <location>
        <begin position="38"/>
        <end position="52"/>
    </location>
</feature>
<comment type="caution">
    <text evidence="11">The sequence shown here is derived from an EMBL/GenBank/DDBJ whole genome shotgun (WGS) entry which is preliminary data.</text>
</comment>
<organism evidence="11 12">
    <name type="scientific">Actinomortierella ambigua</name>
    <dbReference type="NCBI Taxonomy" id="1343610"/>
    <lineage>
        <taxon>Eukaryota</taxon>
        <taxon>Fungi</taxon>
        <taxon>Fungi incertae sedis</taxon>
        <taxon>Mucoromycota</taxon>
        <taxon>Mortierellomycotina</taxon>
        <taxon>Mortierellomycetes</taxon>
        <taxon>Mortierellales</taxon>
        <taxon>Mortierellaceae</taxon>
        <taxon>Actinomortierella</taxon>
    </lineage>
</organism>
<reference evidence="11" key="1">
    <citation type="journal article" date="2020" name="Fungal Divers.">
        <title>Resolving the Mortierellaceae phylogeny through synthesis of multi-gene phylogenetics and phylogenomics.</title>
        <authorList>
            <person name="Vandepol N."/>
            <person name="Liber J."/>
            <person name="Desiro A."/>
            <person name="Na H."/>
            <person name="Kennedy M."/>
            <person name="Barry K."/>
            <person name="Grigoriev I.V."/>
            <person name="Miller A.N."/>
            <person name="O'Donnell K."/>
            <person name="Stajich J.E."/>
            <person name="Bonito G."/>
        </authorList>
    </citation>
    <scope>NUCLEOTIDE SEQUENCE</scope>
    <source>
        <strain evidence="11">BC1065</strain>
    </source>
</reference>
<dbReference type="GO" id="GO:0031080">
    <property type="term" value="C:nuclear pore outer ring"/>
    <property type="evidence" value="ECO:0007669"/>
    <property type="project" value="TreeGrafter"/>
</dbReference>
<evidence type="ECO:0000256" key="1">
    <source>
        <dbReference type="ARBA" id="ARBA00004567"/>
    </source>
</evidence>
<dbReference type="PANTHER" id="PTHR13373">
    <property type="entry name" value="FROUNT PROTEIN-RELATED"/>
    <property type="match status" value="1"/>
</dbReference>
<comment type="subcellular location">
    <subcellularLocation>
        <location evidence="1 9">Nucleus</location>
        <location evidence="1 9">Nuclear pore complex</location>
    </subcellularLocation>
</comment>
<dbReference type="Proteomes" id="UP000807716">
    <property type="component" value="Unassembled WGS sequence"/>
</dbReference>
<sequence>MSSFQFKPTPKGLSFQQDTSSPASPLFRGPTSLIKEPGTSKKRDREAASDESVHTLYLYPPSKNVPKWPLPNRTLGTAFRPSTNEVAVYVAGKKAAEEVPERQKMSELERDVYLCQASIPAYRIPFIQGTFTTFSKITRLDPYHSTPKYMSYYEEYRNAVGRYRMQLAENSLLADKDTSEAILDEMQIMEAVGSILELSEYVFFTDDNRALITFQYNHWINSTQPAPPEEITSQILDSANTLQHPQFWPCVLQCILRGLKQTVTFLVKSALQDTHQSGVKSALTIFLELLEGLPTNDSIEDDNKILAGYVKWQERCEASANGSTLNVLGKNAKLALRIMSGDVQAILNEADSWQEAFGAILLFVNIRATRQTLGTHLVHCQEHFALSDLKMSTPAQITLAILELDASKVVRLCGNLLPWLAAHLSDVLRQFGYLELPGTDVDMGQLGYDREIHEFYLENYAQTLMADSTLWEAVAGYLLGCGQRGTHMLTEWICHLPQLSEKDTSKVLAFCEKHGLKDAVKSIHRMLAVDESQHGRYALSITHFLASGEPQRAGRVVDHVLSQYLSGKLTFKQLCASVPDAHQHSIVSTSSSVLFLRTFTRYHQELQDNEQEKAARSLMLLLSTGRAPAKYWLTLLAAGLPLLEPSPQQETTRTRTGTSMVTAAATTATTTTTTTPVLDANDTYELMRCLDEIVESQHRDEYVRLLPTSALLPPALRDSREEILTTIRYALIRNLARAIAMPPAKRPRLL</sequence>
<dbReference type="AlphaFoldDB" id="A0A9P6U555"/>
<dbReference type="GO" id="GO:0006406">
    <property type="term" value="P:mRNA export from nucleus"/>
    <property type="evidence" value="ECO:0007669"/>
    <property type="project" value="TreeGrafter"/>
</dbReference>
<evidence type="ECO:0000256" key="10">
    <source>
        <dbReference type="SAM" id="MobiDB-lite"/>
    </source>
</evidence>
<keyword evidence="8 9" id="KW-0539">Nucleus</keyword>
<gene>
    <name evidence="11" type="ORF">DFQ27_003763</name>
</gene>
<keyword evidence="6 9" id="KW-0811">Translocation</keyword>
<evidence type="ECO:0000256" key="6">
    <source>
        <dbReference type="ARBA" id="ARBA00023010"/>
    </source>
</evidence>
<comment type="subunit">
    <text evidence="9">Component of the nuclear pore complex (NPC).</text>
</comment>
<dbReference type="OrthoDB" id="17644at2759"/>
<dbReference type="GO" id="GO:0045893">
    <property type="term" value="P:positive regulation of DNA-templated transcription"/>
    <property type="evidence" value="ECO:0007669"/>
    <property type="project" value="TreeGrafter"/>
</dbReference>
<evidence type="ECO:0000313" key="12">
    <source>
        <dbReference type="Proteomes" id="UP000807716"/>
    </source>
</evidence>
<keyword evidence="7 9" id="KW-0906">Nuclear pore complex</keyword>
<dbReference type="EMBL" id="JAAAJB010000262">
    <property type="protein sequence ID" value="KAG0260037.1"/>
    <property type="molecule type" value="Genomic_DNA"/>
</dbReference>
<dbReference type="GO" id="GO:0017056">
    <property type="term" value="F:structural constituent of nuclear pore"/>
    <property type="evidence" value="ECO:0007669"/>
    <property type="project" value="TreeGrafter"/>
</dbReference>
<comment type="function">
    <text evidence="9">Functions as a component of the nuclear pore complex (NPC).</text>
</comment>
<evidence type="ECO:0000256" key="4">
    <source>
        <dbReference type="ARBA" id="ARBA00022816"/>
    </source>
</evidence>
<feature type="region of interest" description="Disordered" evidence="10">
    <location>
        <begin position="1"/>
        <end position="52"/>
    </location>
</feature>
<dbReference type="GO" id="GO:0031965">
    <property type="term" value="C:nuclear membrane"/>
    <property type="evidence" value="ECO:0007669"/>
    <property type="project" value="UniProtKB-UniRule"/>
</dbReference>
<dbReference type="InterPro" id="IPR011502">
    <property type="entry name" value="Nucleoporin_Nup85"/>
</dbReference>
<dbReference type="GO" id="GO:0006606">
    <property type="term" value="P:protein import into nucleus"/>
    <property type="evidence" value="ECO:0007669"/>
    <property type="project" value="TreeGrafter"/>
</dbReference>
<keyword evidence="3 9" id="KW-0813">Transport</keyword>
<keyword evidence="12" id="KW-1185">Reference proteome</keyword>
<name>A0A9P6U555_9FUNG</name>
<evidence type="ECO:0000256" key="9">
    <source>
        <dbReference type="RuleBase" id="RU365073"/>
    </source>
</evidence>
<evidence type="ECO:0000256" key="2">
    <source>
        <dbReference type="ARBA" id="ARBA00005573"/>
    </source>
</evidence>
<evidence type="ECO:0000313" key="11">
    <source>
        <dbReference type="EMBL" id="KAG0260037.1"/>
    </source>
</evidence>
<evidence type="ECO:0000256" key="3">
    <source>
        <dbReference type="ARBA" id="ARBA00022448"/>
    </source>
</evidence>
<dbReference type="PANTHER" id="PTHR13373:SF21">
    <property type="entry name" value="NUCLEAR PORE COMPLEX PROTEIN NUP85"/>
    <property type="match status" value="1"/>
</dbReference>
<evidence type="ECO:0000256" key="5">
    <source>
        <dbReference type="ARBA" id="ARBA00022927"/>
    </source>
</evidence>
<keyword evidence="9" id="KW-0472">Membrane</keyword>
<comment type="similarity">
    <text evidence="2 9">Belongs to the nucleoporin Nup85 family.</text>
</comment>
<dbReference type="Pfam" id="PF07575">
    <property type="entry name" value="Nucleopor_Nup85"/>
    <property type="match status" value="1"/>
</dbReference>
<accession>A0A9P6U555</accession>
<evidence type="ECO:0000256" key="7">
    <source>
        <dbReference type="ARBA" id="ARBA00023132"/>
    </source>
</evidence>
<proteinExistence type="inferred from homology"/>
<protein>
    <recommendedName>
        <fullName evidence="9">Nuclear pore complex protein Nup85</fullName>
    </recommendedName>
</protein>